<dbReference type="Proteomes" id="UP001141619">
    <property type="component" value="Unassembled WGS sequence"/>
</dbReference>
<dbReference type="RefSeq" id="WP_274944118.1">
    <property type="nucleotide sequence ID" value="NZ_JANWOI010000003.1"/>
</dbReference>
<dbReference type="Pfam" id="PF25954">
    <property type="entry name" value="Beta-barrel_RND_2"/>
    <property type="match status" value="1"/>
</dbReference>
<keyword evidence="9" id="KW-1185">Reference proteome</keyword>
<evidence type="ECO:0000259" key="6">
    <source>
        <dbReference type="Pfam" id="PF25973"/>
    </source>
</evidence>
<keyword evidence="4" id="KW-0812">Transmembrane</keyword>
<dbReference type="SUPFAM" id="SSF111369">
    <property type="entry name" value="HlyD-like secretion proteins"/>
    <property type="match status" value="1"/>
</dbReference>
<dbReference type="InterPro" id="IPR006143">
    <property type="entry name" value="RND_pump_MFP"/>
</dbReference>
<reference evidence="8" key="1">
    <citation type="submission" date="2022-08" db="EMBL/GenBank/DDBJ databases">
        <authorList>
            <person name="Vandamme P."/>
            <person name="Hettiarachchi A."/>
            <person name="Peeters C."/>
            <person name="Cnockaert M."/>
            <person name="Carlier A."/>
        </authorList>
    </citation>
    <scope>NUCLEOTIDE SEQUENCE</scope>
    <source>
        <strain evidence="8">LMG 31809</strain>
    </source>
</reference>
<dbReference type="Gene3D" id="2.40.420.20">
    <property type="match status" value="1"/>
</dbReference>
<dbReference type="Pfam" id="PF25975">
    <property type="entry name" value="CzcB_C"/>
    <property type="match status" value="1"/>
</dbReference>
<keyword evidence="3" id="KW-0175">Coiled coil</keyword>
<evidence type="ECO:0000313" key="9">
    <source>
        <dbReference type="Proteomes" id="UP001141619"/>
    </source>
</evidence>
<feature type="domain" description="CzcB-like barrel-sandwich hybrid" evidence="6">
    <location>
        <begin position="86"/>
        <end position="224"/>
    </location>
</feature>
<dbReference type="AlphaFoldDB" id="A0A9X3Z7N1"/>
<evidence type="ECO:0000256" key="3">
    <source>
        <dbReference type="SAM" id="Coils"/>
    </source>
</evidence>
<feature type="transmembrane region" description="Helical" evidence="4">
    <location>
        <begin position="9"/>
        <end position="28"/>
    </location>
</feature>
<dbReference type="GO" id="GO:0016020">
    <property type="term" value="C:membrane"/>
    <property type="evidence" value="ECO:0007669"/>
    <property type="project" value="InterPro"/>
</dbReference>
<dbReference type="EMBL" id="JANWOI010000003">
    <property type="protein sequence ID" value="MDA5194415.1"/>
    <property type="molecule type" value="Genomic_DNA"/>
</dbReference>
<dbReference type="Gene3D" id="2.40.30.170">
    <property type="match status" value="1"/>
</dbReference>
<sequence>MKTAVSKKFLMAGVPLAALFVIIVFYLFDGGDKQDLDQEAEKISADQNSVTISDLQKKTIKLMPVGMRDFVPQSSAVGYIDFNQDKTVQVFTPWAGRIKEIHVKAGDEVKNGQPLYIIDSPDLGQAEANLIATEGALQMTAKALSRVQKMMEGQAAAQKDLDEAINEHQTAEANYKAARDAVRIFGRSNADIDKILATRQVSGDLIIKSPLSGRVTARNAAPGLLAQPGDQPAPVAVADLSSIWMVANVSESDLPRLKLGQPVSVAVTALPGRSFPGVLNYIAAAVDPATHRITVHSEIPDPHHELRPQMLANFVIDTGDIKHSPAVPDNSVVWETTGAMTVFVTRDGRKFERRAVKLGLKQAGFYQIVEGLSEGEQIASDGALFLSNAISLKSQ</sequence>
<name>A0A9X3Z7N1_9PROT</name>
<dbReference type="InterPro" id="IPR058649">
    <property type="entry name" value="CzcB_C"/>
</dbReference>
<dbReference type="GO" id="GO:0022857">
    <property type="term" value="F:transmembrane transporter activity"/>
    <property type="evidence" value="ECO:0007669"/>
    <property type="project" value="InterPro"/>
</dbReference>
<keyword evidence="2" id="KW-0813">Transport</keyword>
<organism evidence="8 9">
    <name type="scientific">Govanella unica</name>
    <dbReference type="NCBI Taxonomy" id="2975056"/>
    <lineage>
        <taxon>Bacteria</taxon>
        <taxon>Pseudomonadati</taxon>
        <taxon>Pseudomonadota</taxon>
        <taxon>Alphaproteobacteria</taxon>
        <taxon>Emcibacterales</taxon>
        <taxon>Govanellaceae</taxon>
        <taxon>Govanella</taxon>
    </lineage>
</organism>
<evidence type="ECO:0000313" key="8">
    <source>
        <dbReference type="EMBL" id="MDA5194415.1"/>
    </source>
</evidence>
<accession>A0A9X3Z7N1</accession>
<feature type="domain" description="CzcB-like C-terminal circularly permuted SH3-like" evidence="7">
    <location>
        <begin position="334"/>
        <end position="383"/>
    </location>
</feature>
<evidence type="ECO:0000256" key="2">
    <source>
        <dbReference type="ARBA" id="ARBA00022448"/>
    </source>
</evidence>
<comment type="caution">
    <text evidence="8">The sequence shown here is derived from an EMBL/GenBank/DDBJ whole genome shotgun (WGS) entry which is preliminary data.</text>
</comment>
<evidence type="ECO:0000259" key="7">
    <source>
        <dbReference type="Pfam" id="PF25975"/>
    </source>
</evidence>
<dbReference type="InterPro" id="IPR058792">
    <property type="entry name" value="Beta-barrel_RND_2"/>
</dbReference>
<dbReference type="Pfam" id="PF25973">
    <property type="entry name" value="BSH_CzcB"/>
    <property type="match status" value="1"/>
</dbReference>
<gene>
    <name evidence="8" type="ORF">NYP16_10675</name>
</gene>
<feature type="domain" description="CusB-like beta-barrel" evidence="5">
    <location>
        <begin position="242"/>
        <end position="315"/>
    </location>
</feature>
<proteinExistence type="inferred from homology"/>
<dbReference type="InterPro" id="IPR051909">
    <property type="entry name" value="MFP_Cation_Efflux"/>
</dbReference>
<dbReference type="NCBIfam" id="TIGR01730">
    <property type="entry name" value="RND_mfp"/>
    <property type="match status" value="1"/>
</dbReference>
<dbReference type="FunFam" id="2.40.30.170:FF:000010">
    <property type="entry name" value="Efflux RND transporter periplasmic adaptor subunit"/>
    <property type="match status" value="1"/>
</dbReference>
<keyword evidence="4" id="KW-1133">Transmembrane helix</keyword>
<evidence type="ECO:0000259" key="5">
    <source>
        <dbReference type="Pfam" id="PF25954"/>
    </source>
</evidence>
<dbReference type="InterPro" id="IPR058647">
    <property type="entry name" value="BSH_CzcB-like"/>
</dbReference>
<dbReference type="PANTHER" id="PTHR30097:SF16">
    <property type="entry name" value="CATION EFFLUX SYSTEM (CZCB-LIKE)"/>
    <property type="match status" value="1"/>
</dbReference>
<feature type="coiled-coil region" evidence="3">
    <location>
        <begin position="154"/>
        <end position="181"/>
    </location>
</feature>
<dbReference type="PANTHER" id="PTHR30097">
    <property type="entry name" value="CATION EFFLUX SYSTEM PROTEIN CUSB"/>
    <property type="match status" value="1"/>
</dbReference>
<protein>
    <submittedName>
        <fullName evidence="8">Efflux RND transporter periplasmic adaptor subunit</fullName>
    </submittedName>
</protein>
<comment type="similarity">
    <text evidence="1">Belongs to the membrane fusion protein (MFP) (TC 8.A.1) family.</text>
</comment>
<dbReference type="Gene3D" id="1.10.287.470">
    <property type="entry name" value="Helix hairpin bin"/>
    <property type="match status" value="1"/>
</dbReference>
<reference evidence="8" key="2">
    <citation type="journal article" date="2023" name="Syst. Appl. Microbiol.">
        <title>Govania unica gen. nov., sp. nov., a rare biosphere bacterium that represents a novel family in the class Alphaproteobacteria.</title>
        <authorList>
            <person name="Vandamme P."/>
            <person name="Peeters C."/>
            <person name="Hettiarachchi A."/>
            <person name="Cnockaert M."/>
            <person name="Carlier A."/>
        </authorList>
    </citation>
    <scope>NUCLEOTIDE SEQUENCE</scope>
    <source>
        <strain evidence="8">LMG 31809</strain>
    </source>
</reference>
<dbReference type="Gene3D" id="2.40.50.100">
    <property type="match status" value="1"/>
</dbReference>
<evidence type="ECO:0000256" key="1">
    <source>
        <dbReference type="ARBA" id="ARBA00009477"/>
    </source>
</evidence>
<keyword evidence="4" id="KW-0472">Membrane</keyword>
<evidence type="ECO:0000256" key="4">
    <source>
        <dbReference type="SAM" id="Phobius"/>
    </source>
</evidence>